<sequence length="397" mass="44654">MTTFPYRAYFQAESIGSSLFALIVAIGFSIYAALPCFMGYKDKHYNIRRTIQMIFPYIKKEKRSNTSATNEEASNTNGEEGSNASSNHRDTEYDTKIFSYIIQEWYLFWLWVLLLGVIITTVVIFWLNFFIERSSTCDMNFDCYPNEPSLNILDEKPLPNCSISEAKCYRFTCNIGNAVGLATGAFAFSWVIASAFLWIIIQLGGNALKKTKNNENDCNFPCKCCTSSFSCGACKFLYECSCLKNDWCSCIYVFCVIGFQALLFLSALGLAGFNFYLYYEGKISITCYFEIGTFCILVIVASLMIWCWGFKNHKATIKREQQQGSGIGRDNFTLSSQHDLNKATSTSDLGPHNKATNTSEEETFIGGSDDRGIIMSDYLVCNNWSVLGGSPHDDNSS</sequence>
<dbReference type="EnsemblMetazoa" id="Aqu2.1.27546_001">
    <property type="protein sequence ID" value="Aqu2.1.27546_001"/>
    <property type="gene ID" value="Aqu2.1.27546"/>
</dbReference>
<name>A0A1X7UJ98_AMPQE</name>
<feature type="region of interest" description="Disordered" evidence="1">
    <location>
        <begin position="65"/>
        <end position="88"/>
    </location>
</feature>
<feature type="transmembrane region" description="Helical" evidence="2">
    <location>
        <begin position="179"/>
        <end position="201"/>
    </location>
</feature>
<evidence type="ECO:0000256" key="1">
    <source>
        <dbReference type="SAM" id="MobiDB-lite"/>
    </source>
</evidence>
<keyword evidence="2" id="KW-0472">Membrane</keyword>
<keyword evidence="2" id="KW-1133">Transmembrane helix</keyword>
<dbReference type="AlphaFoldDB" id="A0A1X7UJ98"/>
<protein>
    <submittedName>
        <fullName evidence="3">Uncharacterized protein</fullName>
    </submittedName>
</protein>
<evidence type="ECO:0000313" key="3">
    <source>
        <dbReference type="EnsemblMetazoa" id="Aqu2.1.27546_001"/>
    </source>
</evidence>
<evidence type="ECO:0000256" key="2">
    <source>
        <dbReference type="SAM" id="Phobius"/>
    </source>
</evidence>
<feature type="transmembrane region" description="Helical" evidence="2">
    <location>
        <begin position="106"/>
        <end position="131"/>
    </location>
</feature>
<feature type="compositionally biased region" description="Polar residues" evidence="1">
    <location>
        <begin position="343"/>
        <end position="358"/>
    </location>
</feature>
<keyword evidence="2" id="KW-0812">Transmembrane</keyword>
<proteinExistence type="predicted"/>
<feature type="compositionally biased region" description="Polar residues" evidence="1">
    <location>
        <begin position="65"/>
        <end position="86"/>
    </location>
</feature>
<feature type="transmembrane region" description="Helical" evidence="2">
    <location>
        <begin position="251"/>
        <end position="279"/>
    </location>
</feature>
<feature type="transmembrane region" description="Helical" evidence="2">
    <location>
        <begin position="291"/>
        <end position="310"/>
    </location>
</feature>
<accession>A0A1X7UJ98</accession>
<feature type="transmembrane region" description="Helical" evidence="2">
    <location>
        <begin position="20"/>
        <end position="40"/>
    </location>
</feature>
<organism evidence="3">
    <name type="scientific">Amphimedon queenslandica</name>
    <name type="common">Sponge</name>
    <dbReference type="NCBI Taxonomy" id="400682"/>
    <lineage>
        <taxon>Eukaryota</taxon>
        <taxon>Metazoa</taxon>
        <taxon>Porifera</taxon>
        <taxon>Demospongiae</taxon>
        <taxon>Heteroscleromorpha</taxon>
        <taxon>Haplosclerida</taxon>
        <taxon>Niphatidae</taxon>
        <taxon>Amphimedon</taxon>
    </lineage>
</organism>
<reference evidence="3" key="1">
    <citation type="submission" date="2017-05" db="UniProtKB">
        <authorList>
            <consortium name="EnsemblMetazoa"/>
        </authorList>
    </citation>
    <scope>IDENTIFICATION</scope>
</reference>
<dbReference type="InParanoid" id="A0A1X7UJ98"/>
<feature type="region of interest" description="Disordered" evidence="1">
    <location>
        <begin position="343"/>
        <end position="364"/>
    </location>
</feature>